<evidence type="ECO:0000313" key="1">
    <source>
        <dbReference type="EMBL" id="CAF1465328.1"/>
    </source>
</evidence>
<sequence>MRSTVKRCLLILILFASLFNLYILTNIYFNRTSLSSSTSATFILKSFQQRPTEQEKEENQRVNVKNALNENEFIILDWTGKEHIFREEDSIS</sequence>
<accession>A0A8S2FH87</accession>
<organism evidence="1 3">
    <name type="scientific">Didymodactylos carnosus</name>
    <dbReference type="NCBI Taxonomy" id="1234261"/>
    <lineage>
        <taxon>Eukaryota</taxon>
        <taxon>Metazoa</taxon>
        <taxon>Spiralia</taxon>
        <taxon>Gnathifera</taxon>
        <taxon>Rotifera</taxon>
        <taxon>Eurotatoria</taxon>
        <taxon>Bdelloidea</taxon>
        <taxon>Philodinida</taxon>
        <taxon>Philodinidae</taxon>
        <taxon>Didymodactylos</taxon>
    </lineage>
</organism>
<dbReference type="EMBL" id="CAJNOK010030860">
    <property type="protein sequence ID" value="CAF1465328.1"/>
    <property type="molecule type" value="Genomic_DNA"/>
</dbReference>
<evidence type="ECO:0000313" key="3">
    <source>
        <dbReference type="Proteomes" id="UP000677228"/>
    </source>
</evidence>
<dbReference type="AlphaFoldDB" id="A0A8S2FH87"/>
<gene>
    <name evidence="1" type="ORF">OVA965_LOCUS35430</name>
    <name evidence="2" type="ORF">TMI583_LOCUS36394</name>
</gene>
<dbReference type="Proteomes" id="UP000682733">
    <property type="component" value="Unassembled WGS sequence"/>
</dbReference>
<name>A0A8S2FH87_9BILA</name>
<feature type="non-terminal residue" evidence="1">
    <location>
        <position position="92"/>
    </location>
</feature>
<evidence type="ECO:0000313" key="2">
    <source>
        <dbReference type="EMBL" id="CAF4258034.1"/>
    </source>
</evidence>
<dbReference type="Proteomes" id="UP000677228">
    <property type="component" value="Unassembled WGS sequence"/>
</dbReference>
<dbReference type="EMBL" id="CAJOBA010052732">
    <property type="protein sequence ID" value="CAF4258034.1"/>
    <property type="molecule type" value="Genomic_DNA"/>
</dbReference>
<comment type="caution">
    <text evidence="1">The sequence shown here is derived from an EMBL/GenBank/DDBJ whole genome shotgun (WGS) entry which is preliminary data.</text>
</comment>
<reference evidence="1" key="1">
    <citation type="submission" date="2021-02" db="EMBL/GenBank/DDBJ databases">
        <authorList>
            <person name="Nowell W R."/>
        </authorList>
    </citation>
    <scope>NUCLEOTIDE SEQUENCE</scope>
</reference>
<proteinExistence type="predicted"/>
<protein>
    <submittedName>
        <fullName evidence="1">Uncharacterized protein</fullName>
    </submittedName>
</protein>